<feature type="transmembrane region" description="Helical" evidence="6">
    <location>
        <begin position="97"/>
        <end position="117"/>
    </location>
</feature>
<sequence length="434" mass="47875">MDATTSKPKFFLSLFKDSFSEFMEDNCLKLSAALSYYTIFSLAPMLLVIISIVSIVFGKEAFQGELFGQISGLVGKEAALQLQELIKNAELSNKSGLAATIGIVTLLIGATGVFAEIQDSINYIWSIKSKPKKGWLQYLKNRLLSFSIIITLGFLLIVSLGVNTLVDLMSTRLERYFSEVSVIFFSVLNVVVVMAIITALFSVIFKILPDGHVRWKECIVGAAFTAILFAIGKFGISFYLGKQDLGATYGASASIVILLTWVYYSSIILYFGAEFTKVYAKTDGVGISPNEHAVLMVRREMEQDKPEQAIADAQHATTSVNPKEVTHKMMDTVTQFIDDKLNAIRAEIKAKIAQITAPFSYYAFVAIIVFMIVIMVVVLLGHFLNNAFNSDYLGFVVLLGFTLVLFSLCFIFRESLLAGIKKAVAKKVQSGNEP</sequence>
<dbReference type="PANTHER" id="PTHR30213">
    <property type="entry name" value="INNER MEMBRANE PROTEIN YHJD"/>
    <property type="match status" value="1"/>
</dbReference>
<evidence type="ECO:0000256" key="4">
    <source>
        <dbReference type="ARBA" id="ARBA00022989"/>
    </source>
</evidence>
<keyword evidence="5 6" id="KW-0472">Membrane</keyword>
<dbReference type="Pfam" id="PF03631">
    <property type="entry name" value="Virul_fac_BrkB"/>
    <property type="match status" value="1"/>
</dbReference>
<evidence type="ECO:0000256" key="5">
    <source>
        <dbReference type="ARBA" id="ARBA00023136"/>
    </source>
</evidence>
<dbReference type="InterPro" id="IPR017039">
    <property type="entry name" value="Virul_fac_BrkB"/>
</dbReference>
<feature type="transmembrane region" description="Helical" evidence="6">
    <location>
        <begin position="220"/>
        <end position="241"/>
    </location>
</feature>
<comment type="caution">
    <text evidence="7">The sequence shown here is derived from an EMBL/GenBank/DDBJ whole genome shotgun (WGS) entry which is preliminary data.</text>
</comment>
<accession>A0A9X1QFQ9</accession>
<dbReference type="Proteomes" id="UP001139411">
    <property type="component" value="Unassembled WGS sequence"/>
</dbReference>
<dbReference type="PANTHER" id="PTHR30213:SF1">
    <property type="entry name" value="INNER MEMBRANE PROTEIN YHJD"/>
    <property type="match status" value="1"/>
</dbReference>
<dbReference type="NCBIfam" id="TIGR00765">
    <property type="entry name" value="yihY_not_rbn"/>
    <property type="match status" value="1"/>
</dbReference>
<gene>
    <name evidence="7" type="ORF">L0661_14600</name>
</gene>
<evidence type="ECO:0000256" key="1">
    <source>
        <dbReference type="ARBA" id="ARBA00004651"/>
    </source>
</evidence>
<dbReference type="AlphaFoldDB" id="A0A9X1QFQ9"/>
<keyword evidence="2" id="KW-1003">Cell membrane</keyword>
<dbReference type="RefSeq" id="WP_235178273.1">
    <property type="nucleotide sequence ID" value="NZ_JAKFFV010000008.1"/>
</dbReference>
<reference evidence="7" key="1">
    <citation type="submission" date="2022-01" db="EMBL/GenBank/DDBJ databases">
        <title>Novel species in genus Dyadobacter.</title>
        <authorList>
            <person name="Ma C."/>
        </authorList>
    </citation>
    <scope>NUCLEOTIDE SEQUENCE</scope>
    <source>
        <strain evidence="7">CY357</strain>
    </source>
</reference>
<dbReference type="GO" id="GO:0005886">
    <property type="term" value="C:plasma membrane"/>
    <property type="evidence" value="ECO:0007669"/>
    <property type="project" value="UniProtKB-SubCell"/>
</dbReference>
<protein>
    <submittedName>
        <fullName evidence="7">YihY/virulence factor BrkB family protein</fullName>
    </submittedName>
</protein>
<keyword evidence="4 6" id="KW-1133">Transmembrane helix</keyword>
<evidence type="ECO:0000256" key="3">
    <source>
        <dbReference type="ARBA" id="ARBA00022692"/>
    </source>
</evidence>
<name>A0A9X1QFQ9_9BACT</name>
<proteinExistence type="predicted"/>
<organism evidence="7 8">
    <name type="scientific">Dyadobacter chenhuakuii</name>
    <dbReference type="NCBI Taxonomy" id="2909339"/>
    <lineage>
        <taxon>Bacteria</taxon>
        <taxon>Pseudomonadati</taxon>
        <taxon>Bacteroidota</taxon>
        <taxon>Cytophagia</taxon>
        <taxon>Cytophagales</taxon>
        <taxon>Spirosomataceae</taxon>
        <taxon>Dyadobacter</taxon>
    </lineage>
</organism>
<dbReference type="EMBL" id="JAKFFV010000008">
    <property type="protein sequence ID" value="MCF2499547.1"/>
    <property type="molecule type" value="Genomic_DNA"/>
</dbReference>
<feature type="transmembrane region" description="Helical" evidence="6">
    <location>
        <begin position="138"/>
        <end position="162"/>
    </location>
</feature>
<feature type="transmembrane region" description="Helical" evidence="6">
    <location>
        <begin position="247"/>
        <end position="271"/>
    </location>
</feature>
<feature type="transmembrane region" description="Helical" evidence="6">
    <location>
        <begin position="34"/>
        <end position="57"/>
    </location>
</feature>
<comment type="subcellular location">
    <subcellularLocation>
        <location evidence="1">Cell membrane</location>
        <topology evidence="1">Multi-pass membrane protein</topology>
    </subcellularLocation>
</comment>
<evidence type="ECO:0000256" key="2">
    <source>
        <dbReference type="ARBA" id="ARBA00022475"/>
    </source>
</evidence>
<feature type="transmembrane region" description="Helical" evidence="6">
    <location>
        <begin position="182"/>
        <end position="208"/>
    </location>
</feature>
<feature type="transmembrane region" description="Helical" evidence="6">
    <location>
        <begin position="359"/>
        <end position="380"/>
    </location>
</feature>
<evidence type="ECO:0000313" key="8">
    <source>
        <dbReference type="Proteomes" id="UP001139411"/>
    </source>
</evidence>
<feature type="transmembrane region" description="Helical" evidence="6">
    <location>
        <begin position="392"/>
        <end position="412"/>
    </location>
</feature>
<evidence type="ECO:0000256" key="6">
    <source>
        <dbReference type="SAM" id="Phobius"/>
    </source>
</evidence>
<evidence type="ECO:0000313" key="7">
    <source>
        <dbReference type="EMBL" id="MCF2499547.1"/>
    </source>
</evidence>
<keyword evidence="3 6" id="KW-0812">Transmembrane</keyword>